<dbReference type="PANTHER" id="PTHR21254:SF1">
    <property type="entry name" value="C2 DOMAIN-CONTAINING PROTEIN 3"/>
    <property type="match status" value="1"/>
</dbReference>
<dbReference type="PANTHER" id="PTHR21254">
    <property type="entry name" value="C2 DOMAIN-CONTAINING PROTEIN 3"/>
    <property type="match status" value="1"/>
</dbReference>
<feature type="region of interest" description="Disordered" evidence="1">
    <location>
        <begin position="198"/>
        <end position="281"/>
    </location>
</feature>
<dbReference type="AlphaFoldDB" id="A0A9Q0XND1"/>
<name>A0A9Q0XND1_9SAUR</name>
<feature type="region of interest" description="Disordered" evidence="1">
    <location>
        <begin position="378"/>
        <end position="397"/>
    </location>
</feature>
<dbReference type="EMBL" id="JAPFRF010000010">
    <property type="protein sequence ID" value="KAJ7320680.1"/>
    <property type="molecule type" value="Genomic_DNA"/>
</dbReference>
<dbReference type="InterPro" id="IPR057537">
    <property type="entry name" value="C2_C2CD3_N"/>
</dbReference>
<proteinExistence type="predicted"/>
<feature type="region of interest" description="Disordered" evidence="1">
    <location>
        <begin position="307"/>
        <end position="356"/>
    </location>
</feature>
<comment type="caution">
    <text evidence="3">The sequence shown here is derived from an EMBL/GenBank/DDBJ whole genome shotgun (WGS) entry which is preliminary data.</text>
</comment>
<evidence type="ECO:0000259" key="2">
    <source>
        <dbReference type="Pfam" id="PF25339"/>
    </source>
</evidence>
<organism evidence="3 4">
    <name type="scientific">Phrynocephalus forsythii</name>
    <dbReference type="NCBI Taxonomy" id="171643"/>
    <lineage>
        <taxon>Eukaryota</taxon>
        <taxon>Metazoa</taxon>
        <taxon>Chordata</taxon>
        <taxon>Craniata</taxon>
        <taxon>Vertebrata</taxon>
        <taxon>Euteleostomi</taxon>
        <taxon>Lepidosauria</taxon>
        <taxon>Squamata</taxon>
        <taxon>Bifurcata</taxon>
        <taxon>Unidentata</taxon>
        <taxon>Episquamata</taxon>
        <taxon>Toxicofera</taxon>
        <taxon>Iguania</taxon>
        <taxon>Acrodonta</taxon>
        <taxon>Agamidae</taxon>
        <taxon>Agaminae</taxon>
        <taxon>Phrynocephalus</taxon>
    </lineage>
</organism>
<dbReference type="GO" id="GO:0060271">
    <property type="term" value="P:cilium assembly"/>
    <property type="evidence" value="ECO:0007669"/>
    <property type="project" value="TreeGrafter"/>
</dbReference>
<dbReference type="Pfam" id="PF25339">
    <property type="entry name" value="C2_C2CD3_N"/>
    <property type="match status" value="1"/>
</dbReference>
<keyword evidence="4" id="KW-1185">Reference proteome</keyword>
<sequence>MKQKKLKGCPTRKRKDLTDVSPSTSLPPLVKGQLRCFLKLSVSNIFWTVSKPPASFLVRVRWWGETSEGTIFLPRDTAQTEQKTRKTTTRYPVRCGPKQFASYLTGRKSEGSCKSCLSIGFHIPVLQTKERGSYPTTPLTSRLISFWLYETYTSLLARGGVSLVLEPLSEMYDSSSSVPNTDVSFSVGLPAQGAKEAAESVPMLVPPPLQKPSGTGITGRESVSSSRASTPRGKDHLYFQENPENVGPNHHQQLRLLTSNSERESDVRLTGGSRNPARVLSCNNPATKELLSALLDQGSRLRDAMVASAMKSSPDSGIELGDPPPPPNQDPKCDRKNLKNLNPGLASDGPLQPSLDCSEFDLQAEDKAIQLLLGGSDLSPGHLLDGVGSPPESLPWK</sequence>
<accession>A0A9Q0XND1</accession>
<reference evidence="3" key="1">
    <citation type="journal article" date="2023" name="DNA Res.">
        <title>Chromosome-level genome assembly of Phrynocephalus forsythii using third-generation DNA sequencing and Hi-C analysis.</title>
        <authorList>
            <person name="Qi Y."/>
            <person name="Zhao W."/>
            <person name="Zhao Y."/>
            <person name="Niu C."/>
            <person name="Cao S."/>
            <person name="Zhang Y."/>
        </authorList>
    </citation>
    <scope>NUCLEOTIDE SEQUENCE</scope>
    <source>
        <tissue evidence="3">Muscle</tissue>
    </source>
</reference>
<feature type="compositionally biased region" description="Basic residues" evidence="1">
    <location>
        <begin position="1"/>
        <end position="15"/>
    </location>
</feature>
<feature type="domain" description="C2CD3 N-terminal C2" evidence="2">
    <location>
        <begin position="23"/>
        <end position="105"/>
    </location>
</feature>
<dbReference type="GO" id="GO:0061511">
    <property type="term" value="P:centriole elongation"/>
    <property type="evidence" value="ECO:0007669"/>
    <property type="project" value="TreeGrafter"/>
</dbReference>
<gene>
    <name evidence="3" type="ORF">JRQ81_020191</name>
</gene>
<evidence type="ECO:0000313" key="3">
    <source>
        <dbReference type="EMBL" id="KAJ7320680.1"/>
    </source>
</evidence>
<dbReference type="GO" id="GO:0071539">
    <property type="term" value="P:protein localization to centrosome"/>
    <property type="evidence" value="ECO:0007669"/>
    <property type="project" value="TreeGrafter"/>
</dbReference>
<dbReference type="OrthoDB" id="79771at2759"/>
<dbReference type="GO" id="GO:0034451">
    <property type="term" value="C:centriolar satellite"/>
    <property type="evidence" value="ECO:0007669"/>
    <property type="project" value="TreeGrafter"/>
</dbReference>
<feature type="region of interest" description="Disordered" evidence="1">
    <location>
        <begin position="1"/>
        <end position="23"/>
    </location>
</feature>
<dbReference type="Proteomes" id="UP001142489">
    <property type="component" value="Unassembled WGS sequence"/>
</dbReference>
<dbReference type="GO" id="GO:0005814">
    <property type="term" value="C:centriole"/>
    <property type="evidence" value="ECO:0007669"/>
    <property type="project" value="TreeGrafter"/>
</dbReference>
<protein>
    <recommendedName>
        <fullName evidence="2">C2CD3 N-terminal C2 domain-containing protein</fullName>
    </recommendedName>
</protein>
<evidence type="ECO:0000313" key="4">
    <source>
        <dbReference type="Proteomes" id="UP001142489"/>
    </source>
</evidence>
<evidence type="ECO:0000256" key="1">
    <source>
        <dbReference type="SAM" id="MobiDB-lite"/>
    </source>
</evidence>